<dbReference type="PANTHER" id="PTHR47434:SF1">
    <property type="entry name" value="PROTEIN PTST HOMOLOG 2, CHLOROPLASTIC"/>
    <property type="match status" value="1"/>
</dbReference>
<dbReference type="Gene3D" id="2.60.40.10">
    <property type="entry name" value="Immunoglobulins"/>
    <property type="match status" value="1"/>
</dbReference>
<evidence type="ECO:0000313" key="5">
    <source>
        <dbReference type="EMBL" id="PWA50560.1"/>
    </source>
</evidence>
<feature type="region of interest" description="Disordered" evidence="2">
    <location>
        <begin position="38"/>
        <end position="73"/>
    </location>
</feature>
<evidence type="ECO:0000256" key="3">
    <source>
        <dbReference type="SAM" id="Phobius"/>
    </source>
</evidence>
<keyword evidence="1" id="KW-0175">Coiled coil</keyword>
<dbReference type="OrthoDB" id="531008at2759"/>
<dbReference type="InterPro" id="IPR013783">
    <property type="entry name" value="Ig-like_fold"/>
</dbReference>
<proteinExistence type="predicted"/>
<reference evidence="5 6" key="1">
    <citation type="journal article" date="2018" name="Mol. Plant">
        <title>The genome of Artemisia annua provides insight into the evolution of Asteraceae family and artemisinin biosynthesis.</title>
        <authorList>
            <person name="Shen Q."/>
            <person name="Zhang L."/>
            <person name="Liao Z."/>
            <person name="Wang S."/>
            <person name="Yan T."/>
            <person name="Shi P."/>
            <person name="Liu M."/>
            <person name="Fu X."/>
            <person name="Pan Q."/>
            <person name="Wang Y."/>
            <person name="Lv Z."/>
            <person name="Lu X."/>
            <person name="Zhang F."/>
            <person name="Jiang W."/>
            <person name="Ma Y."/>
            <person name="Chen M."/>
            <person name="Hao X."/>
            <person name="Li L."/>
            <person name="Tang Y."/>
            <person name="Lv G."/>
            <person name="Zhou Y."/>
            <person name="Sun X."/>
            <person name="Brodelius P.E."/>
            <person name="Rose J.K.C."/>
            <person name="Tang K."/>
        </authorList>
    </citation>
    <scope>NUCLEOTIDE SEQUENCE [LARGE SCALE GENOMIC DNA]</scope>
    <source>
        <strain evidence="6">cv. Huhao1</strain>
        <tissue evidence="5">Leaf</tissue>
    </source>
</reference>
<keyword evidence="6" id="KW-1185">Reference proteome</keyword>
<evidence type="ECO:0000256" key="1">
    <source>
        <dbReference type="SAM" id="Coils"/>
    </source>
</evidence>
<organism evidence="5 6">
    <name type="scientific">Artemisia annua</name>
    <name type="common">Sweet wormwood</name>
    <dbReference type="NCBI Taxonomy" id="35608"/>
    <lineage>
        <taxon>Eukaryota</taxon>
        <taxon>Viridiplantae</taxon>
        <taxon>Streptophyta</taxon>
        <taxon>Embryophyta</taxon>
        <taxon>Tracheophyta</taxon>
        <taxon>Spermatophyta</taxon>
        <taxon>Magnoliopsida</taxon>
        <taxon>eudicotyledons</taxon>
        <taxon>Gunneridae</taxon>
        <taxon>Pentapetalae</taxon>
        <taxon>asterids</taxon>
        <taxon>campanulids</taxon>
        <taxon>Asterales</taxon>
        <taxon>Asteraceae</taxon>
        <taxon>Asteroideae</taxon>
        <taxon>Anthemideae</taxon>
        <taxon>Artemisiinae</taxon>
        <taxon>Artemisia</taxon>
    </lineage>
</organism>
<evidence type="ECO:0000313" key="6">
    <source>
        <dbReference type="Proteomes" id="UP000245207"/>
    </source>
</evidence>
<dbReference type="Pfam" id="PF16561">
    <property type="entry name" value="AMPK1_CBM"/>
    <property type="match status" value="1"/>
</dbReference>
<dbReference type="CDD" id="cd02859">
    <property type="entry name" value="E_set_AMPKbeta_like_N"/>
    <property type="match status" value="1"/>
</dbReference>
<feature type="domain" description="AMP-activated protein kinase glycogen-binding" evidence="4">
    <location>
        <begin position="377"/>
        <end position="454"/>
    </location>
</feature>
<evidence type="ECO:0000259" key="4">
    <source>
        <dbReference type="Pfam" id="PF16561"/>
    </source>
</evidence>
<accession>A0A2U1LNI9</accession>
<dbReference type="InterPro" id="IPR032640">
    <property type="entry name" value="AMPK1_CBM"/>
</dbReference>
<comment type="caution">
    <text evidence="5">The sequence shown here is derived from an EMBL/GenBank/DDBJ whole genome shotgun (WGS) entry which is preliminary data.</text>
</comment>
<dbReference type="EMBL" id="PKPP01008492">
    <property type="protein sequence ID" value="PWA50560.1"/>
    <property type="molecule type" value="Genomic_DNA"/>
</dbReference>
<keyword evidence="3" id="KW-0812">Transmembrane</keyword>
<evidence type="ECO:0000256" key="2">
    <source>
        <dbReference type="SAM" id="MobiDB-lite"/>
    </source>
</evidence>
<dbReference type="AlphaFoldDB" id="A0A2U1LNI9"/>
<feature type="coiled-coil region" evidence="1">
    <location>
        <begin position="311"/>
        <end position="377"/>
    </location>
</feature>
<dbReference type="STRING" id="35608.A0A2U1LNI9"/>
<dbReference type="SUPFAM" id="SSF81296">
    <property type="entry name" value="E set domains"/>
    <property type="match status" value="1"/>
</dbReference>
<dbReference type="InterPro" id="IPR014756">
    <property type="entry name" value="Ig_E-set"/>
</dbReference>
<dbReference type="GO" id="GO:0009507">
    <property type="term" value="C:chloroplast"/>
    <property type="evidence" value="ECO:0007669"/>
    <property type="project" value="UniProtKB-ARBA"/>
</dbReference>
<protein>
    <submittedName>
        <fullName evidence="5">Cyclomaltodextrinase</fullName>
    </submittedName>
</protein>
<keyword evidence="3" id="KW-1133">Transmembrane helix</keyword>
<gene>
    <name evidence="5" type="ORF">CTI12_AA471570</name>
</gene>
<sequence length="455" mass="51664">MKNSDTPNDFPTKKQLLDAGRLDLVTAISNTGGWLAFGWDDDDQDPPHPHFDTTSSLYDDAEQDTGGGGGGVDGILTRLHNHRMRSHQEYKAHHVADKSTPREVSTTYFSDFQAAEIDYGKEDSHDKIQQLHEISPDHIRSRLQHMELELSSALHSLRSKSLTLNSEVSNCFLLSSSCDHFCELWDMRINCIMHRAQRFTHFHGRYQKSTTYFMALVVIKKANILVLILTIIEILDTKGGVILPKICVLGDGRYLFRMSLLFAWISASMCVGACSGMHTGRMHRFQFCATLVTKVFSSNLNQVHDSSASELQQLSDVWEFQENELMKAEDKLRSIRSKLAVFEGKIALSVTETQKLVEEKQRRIDSAHRTLKLLRTTCIFWTHSASEVLLVGSFDGWTSQIKMEKTSTGIFSSSLKLYPGRYEIKFIVDGIWRVDPMLPVVHINGYENNSLVVRE</sequence>
<feature type="transmembrane region" description="Helical" evidence="3">
    <location>
        <begin position="254"/>
        <end position="274"/>
    </location>
</feature>
<dbReference type="Proteomes" id="UP000245207">
    <property type="component" value="Unassembled WGS sequence"/>
</dbReference>
<name>A0A2U1LNI9_ARTAN</name>
<feature type="transmembrane region" description="Helical" evidence="3">
    <location>
        <begin position="212"/>
        <end position="234"/>
    </location>
</feature>
<dbReference type="PANTHER" id="PTHR47434">
    <property type="entry name" value="PROTEIN PTST HOMOLOG 3, CHLOROPLASTIC"/>
    <property type="match status" value="1"/>
</dbReference>
<keyword evidence="3" id="KW-0472">Membrane</keyword>